<dbReference type="InParanoid" id="K1R0B5"/>
<feature type="compositionally biased region" description="Polar residues" evidence="1">
    <location>
        <begin position="13"/>
        <end position="22"/>
    </location>
</feature>
<dbReference type="OrthoDB" id="6149390at2759"/>
<sequence>MRFWRRSRRRHNSSTLDNNSSGIADYSLPDGNRFRWNPLFRVNHSGRVKPFNLSINPFLHHTQELRGHVPKCLARVSQSEILMGQRVENFSSECWLQNHLHQFAHTSANDIQNSNIETAEAAEEMDDVEDDSPVGSDTERHSNTSLDNFEFESNDGDIPSEGMDNELPPDIFNYTMAVELPPYYDEPPPSYEEALAEDERRERRLYSSTRSRDAFLW</sequence>
<accession>K1R0B5</accession>
<evidence type="ECO:0000313" key="2">
    <source>
        <dbReference type="EMBL" id="EKC27091.1"/>
    </source>
</evidence>
<protein>
    <submittedName>
        <fullName evidence="2">Uncharacterized protein</fullName>
    </submittedName>
</protein>
<feature type="region of interest" description="Disordered" evidence="1">
    <location>
        <begin position="183"/>
        <end position="217"/>
    </location>
</feature>
<proteinExistence type="predicted"/>
<gene>
    <name evidence="2" type="ORF">CGI_10014911</name>
</gene>
<dbReference type="EMBL" id="JH815744">
    <property type="protein sequence ID" value="EKC27091.1"/>
    <property type="molecule type" value="Genomic_DNA"/>
</dbReference>
<organism evidence="2">
    <name type="scientific">Magallana gigas</name>
    <name type="common">Pacific oyster</name>
    <name type="synonym">Crassostrea gigas</name>
    <dbReference type="NCBI Taxonomy" id="29159"/>
    <lineage>
        <taxon>Eukaryota</taxon>
        <taxon>Metazoa</taxon>
        <taxon>Spiralia</taxon>
        <taxon>Lophotrochozoa</taxon>
        <taxon>Mollusca</taxon>
        <taxon>Bivalvia</taxon>
        <taxon>Autobranchia</taxon>
        <taxon>Pteriomorphia</taxon>
        <taxon>Ostreida</taxon>
        <taxon>Ostreoidea</taxon>
        <taxon>Ostreidae</taxon>
        <taxon>Magallana</taxon>
    </lineage>
</organism>
<dbReference type="AlphaFoldDB" id="K1R0B5"/>
<evidence type="ECO:0000256" key="1">
    <source>
        <dbReference type="SAM" id="MobiDB-lite"/>
    </source>
</evidence>
<dbReference type="HOGENOM" id="CLU_1273341_0_0_1"/>
<name>K1R0B5_MAGGI</name>
<dbReference type="KEGG" id="crg:105326097"/>
<feature type="region of interest" description="Disordered" evidence="1">
    <location>
        <begin position="1"/>
        <end position="22"/>
    </location>
</feature>
<feature type="compositionally biased region" description="Basic and acidic residues" evidence="1">
    <location>
        <begin position="197"/>
        <end position="217"/>
    </location>
</feature>
<feature type="region of interest" description="Disordered" evidence="1">
    <location>
        <begin position="121"/>
        <end position="160"/>
    </location>
</feature>
<feature type="compositionally biased region" description="Acidic residues" evidence="1">
    <location>
        <begin position="121"/>
        <end position="132"/>
    </location>
</feature>
<reference evidence="2" key="1">
    <citation type="journal article" date="2012" name="Nature">
        <title>The oyster genome reveals stress adaptation and complexity of shell formation.</title>
        <authorList>
            <person name="Zhang G."/>
            <person name="Fang X."/>
            <person name="Guo X."/>
            <person name="Li L."/>
            <person name="Luo R."/>
            <person name="Xu F."/>
            <person name="Yang P."/>
            <person name="Zhang L."/>
            <person name="Wang X."/>
            <person name="Qi H."/>
            <person name="Xiong Z."/>
            <person name="Que H."/>
            <person name="Xie Y."/>
            <person name="Holland P.W."/>
            <person name="Paps J."/>
            <person name="Zhu Y."/>
            <person name="Wu F."/>
            <person name="Chen Y."/>
            <person name="Wang J."/>
            <person name="Peng C."/>
            <person name="Meng J."/>
            <person name="Yang L."/>
            <person name="Liu J."/>
            <person name="Wen B."/>
            <person name="Zhang N."/>
            <person name="Huang Z."/>
            <person name="Zhu Q."/>
            <person name="Feng Y."/>
            <person name="Mount A."/>
            <person name="Hedgecock D."/>
            <person name="Xu Z."/>
            <person name="Liu Y."/>
            <person name="Domazet-Loso T."/>
            <person name="Du Y."/>
            <person name="Sun X."/>
            <person name="Zhang S."/>
            <person name="Liu B."/>
            <person name="Cheng P."/>
            <person name="Jiang X."/>
            <person name="Li J."/>
            <person name="Fan D."/>
            <person name="Wang W."/>
            <person name="Fu W."/>
            <person name="Wang T."/>
            <person name="Wang B."/>
            <person name="Zhang J."/>
            <person name="Peng Z."/>
            <person name="Li Y."/>
            <person name="Li N."/>
            <person name="Wang J."/>
            <person name="Chen M."/>
            <person name="He Y."/>
            <person name="Tan F."/>
            <person name="Song X."/>
            <person name="Zheng Q."/>
            <person name="Huang R."/>
            <person name="Yang H."/>
            <person name="Du X."/>
            <person name="Chen L."/>
            <person name="Yang M."/>
            <person name="Gaffney P.M."/>
            <person name="Wang S."/>
            <person name="Luo L."/>
            <person name="She Z."/>
            <person name="Ming Y."/>
            <person name="Huang W."/>
            <person name="Zhang S."/>
            <person name="Huang B."/>
            <person name="Zhang Y."/>
            <person name="Qu T."/>
            <person name="Ni P."/>
            <person name="Miao G."/>
            <person name="Wang J."/>
            <person name="Wang Q."/>
            <person name="Steinberg C.E."/>
            <person name="Wang H."/>
            <person name="Li N."/>
            <person name="Qian L."/>
            <person name="Zhang G."/>
            <person name="Li Y."/>
            <person name="Yang H."/>
            <person name="Liu X."/>
            <person name="Wang J."/>
            <person name="Yin Y."/>
            <person name="Wang J."/>
        </authorList>
    </citation>
    <scope>NUCLEOTIDE SEQUENCE [LARGE SCALE GENOMIC DNA]</scope>
    <source>
        <strain evidence="2">05x7-T-G4-1.051#20</strain>
    </source>
</reference>
<feature type="compositionally biased region" description="Basic residues" evidence="1">
    <location>
        <begin position="1"/>
        <end position="12"/>
    </location>
</feature>